<sequence length="146" mass="15991">MNLFKSLLLTLLALSLIIRPVFAEGVMMHNDSSNQVHADHTGMTHHQINASHSDMPHNHHAMMNHGVQEQTQSTHSSMLCCEEGMHICALDCSDGNCIVFSVAPVFQTTGSIDLISVENATLLTPKASSLMTRTISPEQRPPLFNS</sequence>
<proteinExistence type="predicted"/>
<dbReference type="EMBL" id="CP102381">
    <property type="protein sequence ID" value="WEJ62758.1"/>
    <property type="molecule type" value="Genomic_DNA"/>
</dbReference>
<protein>
    <submittedName>
        <fullName evidence="2">Uncharacterized protein</fullName>
    </submittedName>
</protein>
<dbReference type="RefSeq" id="WP_275595014.1">
    <property type="nucleotide sequence ID" value="NZ_CP102381.1"/>
</dbReference>
<accession>A0ABY8CED1</accession>
<evidence type="ECO:0000313" key="3">
    <source>
        <dbReference type="Proteomes" id="UP001222275"/>
    </source>
</evidence>
<feature type="chain" id="PRO_5047313180" evidence="1">
    <location>
        <begin position="24"/>
        <end position="146"/>
    </location>
</feature>
<gene>
    <name evidence="2" type="ORF">NR989_00505</name>
</gene>
<organism evidence="2 3">
    <name type="scientific">Thiomicrorhabdus lithotrophica</name>
    <dbReference type="NCBI Taxonomy" id="2949997"/>
    <lineage>
        <taxon>Bacteria</taxon>
        <taxon>Pseudomonadati</taxon>
        <taxon>Pseudomonadota</taxon>
        <taxon>Gammaproteobacteria</taxon>
        <taxon>Thiotrichales</taxon>
        <taxon>Piscirickettsiaceae</taxon>
        <taxon>Thiomicrorhabdus</taxon>
    </lineage>
</organism>
<evidence type="ECO:0000313" key="2">
    <source>
        <dbReference type="EMBL" id="WEJ62758.1"/>
    </source>
</evidence>
<dbReference type="Proteomes" id="UP001222275">
    <property type="component" value="Chromosome"/>
</dbReference>
<keyword evidence="3" id="KW-1185">Reference proteome</keyword>
<evidence type="ECO:0000256" key="1">
    <source>
        <dbReference type="SAM" id="SignalP"/>
    </source>
</evidence>
<keyword evidence="1" id="KW-0732">Signal</keyword>
<feature type="signal peptide" evidence="1">
    <location>
        <begin position="1"/>
        <end position="23"/>
    </location>
</feature>
<name>A0ABY8CED1_9GAMM</name>
<reference evidence="2 3" key="1">
    <citation type="submission" date="2022-06" db="EMBL/GenBank/DDBJ databases">
        <title>Thiomicrohabdus sp. nov, an obligately chemolithoautotrophic, sulfur-oxidizing bacterium isolated from beach of Guanyin Mountain. Amoy.</title>
        <authorList>
            <person name="Zhu H."/>
        </authorList>
    </citation>
    <scope>NUCLEOTIDE SEQUENCE [LARGE SCALE GENOMIC DNA]</scope>
    <source>
        <strain evidence="2 3">XGS-01</strain>
    </source>
</reference>